<dbReference type="AlphaFoldDB" id="A0A556V1X0"/>
<dbReference type="EMBL" id="VCAZ01000095">
    <property type="protein sequence ID" value="TSR63298.1"/>
    <property type="molecule type" value="Genomic_DNA"/>
</dbReference>
<organism evidence="2 3">
    <name type="scientific">Bagarius yarrelli</name>
    <name type="common">Goonch</name>
    <name type="synonym">Bagrus yarrelli</name>
    <dbReference type="NCBI Taxonomy" id="175774"/>
    <lineage>
        <taxon>Eukaryota</taxon>
        <taxon>Metazoa</taxon>
        <taxon>Chordata</taxon>
        <taxon>Craniata</taxon>
        <taxon>Vertebrata</taxon>
        <taxon>Euteleostomi</taxon>
        <taxon>Actinopterygii</taxon>
        <taxon>Neopterygii</taxon>
        <taxon>Teleostei</taxon>
        <taxon>Ostariophysi</taxon>
        <taxon>Siluriformes</taxon>
        <taxon>Sisoridae</taxon>
        <taxon>Sisorinae</taxon>
        <taxon>Bagarius</taxon>
    </lineage>
</organism>
<gene>
    <name evidence="2" type="ORF">Baya_11974</name>
</gene>
<proteinExistence type="predicted"/>
<feature type="region of interest" description="Disordered" evidence="1">
    <location>
        <begin position="89"/>
        <end position="130"/>
    </location>
</feature>
<feature type="compositionally biased region" description="Basic and acidic residues" evidence="1">
    <location>
        <begin position="121"/>
        <end position="130"/>
    </location>
</feature>
<name>A0A556V1X0_BAGYA</name>
<evidence type="ECO:0000256" key="1">
    <source>
        <dbReference type="SAM" id="MobiDB-lite"/>
    </source>
</evidence>
<protein>
    <submittedName>
        <fullName evidence="2">O(6)-methylguanine-induced apoptosis 2</fullName>
    </submittedName>
</protein>
<evidence type="ECO:0000313" key="3">
    <source>
        <dbReference type="Proteomes" id="UP000319801"/>
    </source>
</evidence>
<dbReference type="Proteomes" id="UP000319801">
    <property type="component" value="Unassembled WGS sequence"/>
</dbReference>
<reference evidence="2 3" key="1">
    <citation type="journal article" date="2019" name="Genome Biol. Evol.">
        <title>Whole-Genome Sequencing of the Giant Devil Catfish, Bagarius yarrelli.</title>
        <authorList>
            <person name="Jiang W."/>
            <person name="Lv Y."/>
            <person name="Cheng L."/>
            <person name="Yang K."/>
            <person name="Chao B."/>
            <person name="Wang X."/>
            <person name="Li Y."/>
            <person name="Pan X."/>
            <person name="You X."/>
            <person name="Zhang Y."/>
            <person name="Yang J."/>
            <person name="Li J."/>
            <person name="Zhang X."/>
            <person name="Liu S."/>
            <person name="Sun C."/>
            <person name="Yang J."/>
            <person name="Shi Q."/>
        </authorList>
    </citation>
    <scope>NUCLEOTIDE SEQUENCE [LARGE SCALE GENOMIC DNA]</scope>
    <source>
        <strain evidence="2">JWS20170419001</strain>
        <tissue evidence="2">Muscle</tissue>
    </source>
</reference>
<comment type="caution">
    <text evidence="2">The sequence shown here is derived from an EMBL/GenBank/DDBJ whole genome shotgun (WGS) entry which is preliminary data.</text>
</comment>
<keyword evidence="3" id="KW-1185">Reference proteome</keyword>
<evidence type="ECO:0000313" key="2">
    <source>
        <dbReference type="EMBL" id="TSR63298.1"/>
    </source>
</evidence>
<dbReference type="OrthoDB" id="186871at2759"/>
<accession>A0A556V1X0</accession>
<sequence>MLLCVSDRKKLIKTAGKSLTCANENSGPGLYLSHTSAETCSPSISRKGTCGFASKTFRVNCKSQRESPAPNTYNLQSSLLRQHDFNRRVSRAFHPPIAPHTADTPRKSPAPNHYNVKAAKNKNEKLLHRK</sequence>